<evidence type="ECO:0000313" key="3">
    <source>
        <dbReference type="Proteomes" id="UP000288805"/>
    </source>
</evidence>
<dbReference type="AlphaFoldDB" id="A0A438JYV5"/>
<name>A0A438JYV5_VITVI</name>
<gene>
    <name evidence="2" type="ORF">CK203_011205</name>
</gene>
<evidence type="ECO:0000256" key="1">
    <source>
        <dbReference type="SAM" id="MobiDB-lite"/>
    </source>
</evidence>
<feature type="region of interest" description="Disordered" evidence="1">
    <location>
        <begin position="1"/>
        <end position="21"/>
    </location>
</feature>
<comment type="caution">
    <text evidence="2">The sequence shown here is derived from an EMBL/GenBank/DDBJ whole genome shotgun (WGS) entry which is preliminary data.</text>
</comment>
<sequence>MEVGRPTLDSTKGPVEVGRPTVKDSSGVRAYGGCRAVVCGCPEGVNFDFQQGSSPPAPNTKVLTDEALMEEASRYTVSLSRAFFSLGKRNFSSSSSLSRRDGMLVATDGDCGRDCRSEIVGGVDLGPLRMIMVYGREAEVLGVG</sequence>
<accession>A0A438JYV5</accession>
<evidence type="ECO:0000313" key="2">
    <source>
        <dbReference type="EMBL" id="RVX14127.1"/>
    </source>
</evidence>
<dbReference type="EMBL" id="QGNW01000022">
    <property type="protein sequence ID" value="RVX14127.1"/>
    <property type="molecule type" value="Genomic_DNA"/>
</dbReference>
<proteinExistence type="predicted"/>
<protein>
    <submittedName>
        <fullName evidence="2">Uncharacterized protein</fullName>
    </submittedName>
</protein>
<reference evidence="2 3" key="1">
    <citation type="journal article" date="2018" name="PLoS Genet.">
        <title>Population sequencing reveals clonal diversity and ancestral inbreeding in the grapevine cultivar Chardonnay.</title>
        <authorList>
            <person name="Roach M.J."/>
            <person name="Johnson D.L."/>
            <person name="Bohlmann J."/>
            <person name="van Vuuren H.J."/>
            <person name="Jones S.J."/>
            <person name="Pretorius I.S."/>
            <person name="Schmidt S.A."/>
            <person name="Borneman A.R."/>
        </authorList>
    </citation>
    <scope>NUCLEOTIDE SEQUENCE [LARGE SCALE GENOMIC DNA]</scope>
    <source>
        <strain evidence="3">cv. Chardonnay</strain>
        <tissue evidence="2">Leaf</tissue>
    </source>
</reference>
<dbReference type="Proteomes" id="UP000288805">
    <property type="component" value="Unassembled WGS sequence"/>
</dbReference>
<organism evidence="2 3">
    <name type="scientific">Vitis vinifera</name>
    <name type="common">Grape</name>
    <dbReference type="NCBI Taxonomy" id="29760"/>
    <lineage>
        <taxon>Eukaryota</taxon>
        <taxon>Viridiplantae</taxon>
        <taxon>Streptophyta</taxon>
        <taxon>Embryophyta</taxon>
        <taxon>Tracheophyta</taxon>
        <taxon>Spermatophyta</taxon>
        <taxon>Magnoliopsida</taxon>
        <taxon>eudicotyledons</taxon>
        <taxon>Gunneridae</taxon>
        <taxon>Pentapetalae</taxon>
        <taxon>rosids</taxon>
        <taxon>Vitales</taxon>
        <taxon>Vitaceae</taxon>
        <taxon>Viteae</taxon>
        <taxon>Vitis</taxon>
    </lineage>
</organism>